<dbReference type="InterPro" id="IPR002125">
    <property type="entry name" value="CMP_dCMP_dom"/>
</dbReference>
<name>A0A6A6BZQ9_ZASCE</name>
<dbReference type="Gene3D" id="3.40.140.10">
    <property type="entry name" value="Cytidine Deaminase, domain 2"/>
    <property type="match status" value="1"/>
</dbReference>
<dbReference type="InterPro" id="IPR016193">
    <property type="entry name" value="Cytidine_deaminase-like"/>
</dbReference>
<evidence type="ECO:0000313" key="2">
    <source>
        <dbReference type="EMBL" id="KAF2159380.1"/>
    </source>
</evidence>
<dbReference type="GO" id="GO:0006139">
    <property type="term" value="P:nucleobase-containing compound metabolic process"/>
    <property type="evidence" value="ECO:0007669"/>
    <property type="project" value="UniProtKB-ARBA"/>
</dbReference>
<organism evidence="2 3">
    <name type="scientific">Zasmidium cellare ATCC 36951</name>
    <dbReference type="NCBI Taxonomy" id="1080233"/>
    <lineage>
        <taxon>Eukaryota</taxon>
        <taxon>Fungi</taxon>
        <taxon>Dikarya</taxon>
        <taxon>Ascomycota</taxon>
        <taxon>Pezizomycotina</taxon>
        <taxon>Dothideomycetes</taxon>
        <taxon>Dothideomycetidae</taxon>
        <taxon>Mycosphaerellales</taxon>
        <taxon>Mycosphaerellaceae</taxon>
        <taxon>Zasmidium</taxon>
    </lineage>
</organism>
<dbReference type="AlphaFoldDB" id="A0A6A6BZQ9"/>
<dbReference type="GO" id="GO:0003824">
    <property type="term" value="F:catalytic activity"/>
    <property type="evidence" value="ECO:0007669"/>
    <property type="project" value="InterPro"/>
</dbReference>
<dbReference type="GeneID" id="54563050"/>
<keyword evidence="3" id="KW-1185">Reference proteome</keyword>
<reference evidence="2" key="1">
    <citation type="journal article" date="2020" name="Stud. Mycol.">
        <title>101 Dothideomycetes genomes: a test case for predicting lifestyles and emergence of pathogens.</title>
        <authorList>
            <person name="Haridas S."/>
            <person name="Albert R."/>
            <person name="Binder M."/>
            <person name="Bloem J."/>
            <person name="Labutti K."/>
            <person name="Salamov A."/>
            <person name="Andreopoulos B."/>
            <person name="Baker S."/>
            <person name="Barry K."/>
            <person name="Bills G."/>
            <person name="Bluhm B."/>
            <person name="Cannon C."/>
            <person name="Castanera R."/>
            <person name="Culley D."/>
            <person name="Daum C."/>
            <person name="Ezra D."/>
            <person name="Gonzalez J."/>
            <person name="Henrissat B."/>
            <person name="Kuo A."/>
            <person name="Liang C."/>
            <person name="Lipzen A."/>
            <person name="Lutzoni F."/>
            <person name="Magnuson J."/>
            <person name="Mondo S."/>
            <person name="Nolan M."/>
            <person name="Ohm R."/>
            <person name="Pangilinan J."/>
            <person name="Park H.-J."/>
            <person name="Ramirez L."/>
            <person name="Alfaro M."/>
            <person name="Sun H."/>
            <person name="Tritt A."/>
            <person name="Yoshinaga Y."/>
            <person name="Zwiers L.-H."/>
            <person name="Turgeon B."/>
            <person name="Goodwin S."/>
            <person name="Spatafora J."/>
            <person name="Crous P."/>
            <person name="Grigoriev I."/>
        </authorList>
    </citation>
    <scope>NUCLEOTIDE SEQUENCE</scope>
    <source>
        <strain evidence="2">ATCC 36951</strain>
    </source>
</reference>
<dbReference type="Proteomes" id="UP000799537">
    <property type="component" value="Unassembled WGS sequence"/>
</dbReference>
<dbReference type="OrthoDB" id="252265at2759"/>
<accession>A0A6A6BZQ9</accession>
<dbReference type="Pfam" id="PF18785">
    <property type="entry name" value="Inv-AAD"/>
    <property type="match status" value="1"/>
</dbReference>
<proteinExistence type="predicted"/>
<evidence type="ECO:0000259" key="1">
    <source>
        <dbReference type="PROSITE" id="PS51747"/>
    </source>
</evidence>
<evidence type="ECO:0000313" key="3">
    <source>
        <dbReference type="Proteomes" id="UP000799537"/>
    </source>
</evidence>
<feature type="domain" description="CMP/dCMP-type deaminase" evidence="1">
    <location>
        <begin position="6"/>
        <end position="149"/>
    </location>
</feature>
<dbReference type="SUPFAM" id="SSF53927">
    <property type="entry name" value="Cytidine deaminase-like"/>
    <property type="match status" value="1"/>
</dbReference>
<protein>
    <recommendedName>
        <fullName evidence="1">CMP/dCMP-type deaminase domain-containing protein</fullName>
    </recommendedName>
</protein>
<dbReference type="EMBL" id="ML993638">
    <property type="protein sequence ID" value="KAF2159380.1"/>
    <property type="molecule type" value="Genomic_DNA"/>
</dbReference>
<gene>
    <name evidence="2" type="ORF">M409DRAFT_30131</name>
</gene>
<dbReference type="PROSITE" id="PS51747">
    <property type="entry name" value="CYT_DCMP_DEAMINASES_2"/>
    <property type="match status" value="1"/>
</dbReference>
<sequence length="187" mass="20206">MSLTHDDHIHYLQLALSEARKSPPKPTNFCVGAVVISPSKAHANFQGTCSTCDPKILTTGYTLECPGNTHAEQSCFIKLAKEYGCEESSLGERLPEDAVLYTTMEPCNKRSVGNTPCTERILNLKRQDGSQAVKTVVVGVTEPETFVGVNEGKKKLGDAGIQVLHIPGLEKDILEVATAGHEKQQDG</sequence>
<dbReference type="RefSeq" id="XP_033660269.1">
    <property type="nucleotide sequence ID" value="XM_033809778.1"/>
</dbReference>